<dbReference type="PANTHER" id="PTHR30532:SF24">
    <property type="entry name" value="FERRIC ENTEROBACTIN-BINDING PERIPLASMIC PROTEIN FEPB"/>
    <property type="match status" value="1"/>
</dbReference>
<dbReference type="KEGG" id="dea:FPZ08_12140"/>
<dbReference type="GO" id="GO:1901678">
    <property type="term" value="P:iron coordination entity transport"/>
    <property type="evidence" value="ECO:0007669"/>
    <property type="project" value="UniProtKB-ARBA"/>
</dbReference>
<accession>A0A5B8LTQ7</accession>
<name>A0A5B8LTQ7_9HYPH</name>
<dbReference type="InterPro" id="IPR051313">
    <property type="entry name" value="Bact_iron-sidero_bind"/>
</dbReference>
<keyword evidence="4" id="KW-0408">Iron</keyword>
<dbReference type="Proteomes" id="UP000315364">
    <property type="component" value="Chromosome"/>
</dbReference>
<evidence type="ECO:0000256" key="5">
    <source>
        <dbReference type="ARBA" id="ARBA00022729"/>
    </source>
</evidence>
<evidence type="ECO:0000313" key="7">
    <source>
        <dbReference type="EMBL" id="QDZ11446.1"/>
    </source>
</evidence>
<dbReference type="SUPFAM" id="SSF53807">
    <property type="entry name" value="Helical backbone' metal receptor"/>
    <property type="match status" value="1"/>
</dbReference>
<organism evidence="7 8">
    <name type="scientific">Devosia ginsengisoli</name>
    <dbReference type="NCBI Taxonomy" id="400770"/>
    <lineage>
        <taxon>Bacteria</taxon>
        <taxon>Pseudomonadati</taxon>
        <taxon>Pseudomonadota</taxon>
        <taxon>Alphaproteobacteria</taxon>
        <taxon>Hyphomicrobiales</taxon>
        <taxon>Devosiaceae</taxon>
        <taxon>Devosia</taxon>
    </lineage>
</organism>
<gene>
    <name evidence="7" type="ORF">FPZ08_12140</name>
</gene>
<comment type="similarity">
    <text evidence="2">Belongs to the bacterial solute-binding protein 8 family.</text>
</comment>
<keyword evidence="4" id="KW-0410">Iron transport</keyword>
<evidence type="ECO:0000256" key="2">
    <source>
        <dbReference type="ARBA" id="ARBA00008814"/>
    </source>
</evidence>
<dbReference type="EMBL" id="CP042304">
    <property type="protein sequence ID" value="QDZ11446.1"/>
    <property type="molecule type" value="Genomic_DNA"/>
</dbReference>
<comment type="subcellular location">
    <subcellularLocation>
        <location evidence="1">Cell envelope</location>
    </subcellularLocation>
</comment>
<keyword evidence="3" id="KW-0813">Transport</keyword>
<sequence length="345" mass="37316">MSASRRELEGSATIDGEFDVIASPNDRIDRRTGKHGGAIAQEFPQVFEHRFGSTTLQTRPERVVTLTFSGQDHYLAVGVTPVGTRDWYGDFPFAAWPWAQDALGDGQPVLFKDISYEQIAALEPDVIEGLGSGMTEEQYAELSKIAPTIAAEAQYTDYSTPWAVRARTIGRIVGEADKADAIVSALEQRFADVAASHPDWAGMEAAVAFNVTEFGVYHSIDTRAQILGQLGFKTPAAIDAAGEPDAFWVPLSEEQMALLDTDLVVWIVGAGDPARIAGMPMRDHLEAARQGREVVADFPLSGAFSFATPLSLNYMLDRLVPLIEVAVDGDPATVVETSREAGLLD</sequence>
<evidence type="ECO:0000313" key="8">
    <source>
        <dbReference type="Proteomes" id="UP000315364"/>
    </source>
</evidence>
<dbReference type="PANTHER" id="PTHR30532">
    <property type="entry name" value="IRON III DICITRATE-BINDING PERIPLASMIC PROTEIN"/>
    <property type="match status" value="1"/>
</dbReference>
<dbReference type="OrthoDB" id="1846031at2"/>
<feature type="domain" description="Fe/B12 periplasmic-binding" evidence="6">
    <location>
        <begin position="62"/>
        <end position="327"/>
    </location>
</feature>
<dbReference type="InterPro" id="IPR002491">
    <property type="entry name" value="ABC_transptr_periplasmic_BD"/>
</dbReference>
<dbReference type="PROSITE" id="PS50983">
    <property type="entry name" value="FE_B12_PBP"/>
    <property type="match status" value="1"/>
</dbReference>
<evidence type="ECO:0000259" key="6">
    <source>
        <dbReference type="PROSITE" id="PS50983"/>
    </source>
</evidence>
<evidence type="ECO:0000256" key="4">
    <source>
        <dbReference type="ARBA" id="ARBA00022496"/>
    </source>
</evidence>
<dbReference type="AlphaFoldDB" id="A0A5B8LTQ7"/>
<dbReference type="Pfam" id="PF01497">
    <property type="entry name" value="Peripla_BP_2"/>
    <property type="match status" value="1"/>
</dbReference>
<keyword evidence="8" id="KW-1185">Reference proteome</keyword>
<protein>
    <submittedName>
        <fullName evidence="7">ABC transporter substrate-binding protein</fullName>
    </submittedName>
</protein>
<dbReference type="Gene3D" id="3.40.50.1980">
    <property type="entry name" value="Nitrogenase molybdenum iron protein domain"/>
    <property type="match status" value="2"/>
</dbReference>
<reference evidence="7 8" key="1">
    <citation type="submission" date="2019-07" db="EMBL/GenBank/DDBJ databases">
        <title>Full genome sequence of Devosia sp. Gsoil 520.</title>
        <authorList>
            <person name="Im W.-T."/>
        </authorList>
    </citation>
    <scope>NUCLEOTIDE SEQUENCE [LARGE SCALE GENOMIC DNA]</scope>
    <source>
        <strain evidence="7 8">Gsoil 520</strain>
    </source>
</reference>
<evidence type="ECO:0000256" key="3">
    <source>
        <dbReference type="ARBA" id="ARBA00022448"/>
    </source>
</evidence>
<proteinExistence type="inferred from homology"/>
<evidence type="ECO:0000256" key="1">
    <source>
        <dbReference type="ARBA" id="ARBA00004196"/>
    </source>
</evidence>
<keyword evidence="5" id="KW-0732">Signal</keyword>
<keyword evidence="4" id="KW-0406">Ion transport</keyword>
<dbReference type="GO" id="GO:0030288">
    <property type="term" value="C:outer membrane-bounded periplasmic space"/>
    <property type="evidence" value="ECO:0007669"/>
    <property type="project" value="TreeGrafter"/>
</dbReference>